<dbReference type="Pfam" id="PF01177">
    <property type="entry name" value="Asp_Glu_race"/>
    <property type="match status" value="1"/>
</dbReference>
<dbReference type="GO" id="GO:0047661">
    <property type="term" value="F:amino-acid racemase activity"/>
    <property type="evidence" value="ECO:0007669"/>
    <property type="project" value="InterPro"/>
</dbReference>
<organism evidence="1 2">
    <name type="scientific">Flintibacter hominis</name>
    <dbReference type="NCBI Taxonomy" id="2763048"/>
    <lineage>
        <taxon>Bacteria</taxon>
        <taxon>Bacillati</taxon>
        <taxon>Bacillota</taxon>
        <taxon>Clostridia</taxon>
        <taxon>Eubacteriales</taxon>
        <taxon>Flintibacter</taxon>
    </lineage>
</organism>
<keyword evidence="2" id="KW-1185">Reference proteome</keyword>
<comment type="caution">
    <text evidence="1">The sequence shown here is derived from an EMBL/GenBank/DDBJ whole genome shotgun (WGS) entry which is preliminary data.</text>
</comment>
<accession>A0A8J6MDU9</accession>
<dbReference type="Proteomes" id="UP000628736">
    <property type="component" value="Unassembled WGS sequence"/>
</dbReference>
<sequence>MLQVVSRCIPDQPEGIHDDVTFTSGVPKVVKLAVELWQEGCQAIIVSCAGDPGVAEAKQAVPIPVIGGGASTAALSTFFGSYPAVLGITEDVPESYHRILGDRIVNNAKGDGVENILDLMTAKGYEATMEKAAAQKALGADVIALSCTGMSSIQIASSIEKAVGIPVLDPVMCEGLLTVFELLRKEI</sequence>
<proteinExistence type="predicted"/>
<dbReference type="Gene3D" id="3.40.50.1860">
    <property type="match status" value="2"/>
</dbReference>
<reference evidence="1" key="1">
    <citation type="submission" date="2020-08" db="EMBL/GenBank/DDBJ databases">
        <title>Genome public.</title>
        <authorList>
            <person name="Liu C."/>
            <person name="Sun Q."/>
        </authorList>
    </citation>
    <scope>NUCLEOTIDE SEQUENCE</scope>
    <source>
        <strain evidence="1">NSJ-23</strain>
    </source>
</reference>
<evidence type="ECO:0000313" key="1">
    <source>
        <dbReference type="EMBL" id="MBC5723636.1"/>
    </source>
</evidence>
<dbReference type="SUPFAM" id="SSF51366">
    <property type="entry name" value="Ribulose-phoshate binding barrel"/>
    <property type="match status" value="1"/>
</dbReference>
<evidence type="ECO:0000313" key="2">
    <source>
        <dbReference type="Proteomes" id="UP000628736"/>
    </source>
</evidence>
<dbReference type="InterPro" id="IPR015942">
    <property type="entry name" value="Asp/Glu/hydantoin_racemase"/>
</dbReference>
<dbReference type="AlphaFoldDB" id="A0A8J6MDU9"/>
<protein>
    <submittedName>
        <fullName evidence="1">Aspartate/glutamate racemase family protein</fullName>
    </submittedName>
</protein>
<dbReference type="InterPro" id="IPR001920">
    <property type="entry name" value="Asp/Glu_race"/>
</dbReference>
<gene>
    <name evidence="1" type="ORF">H8S11_12535</name>
</gene>
<name>A0A8J6MDU9_9FIRM</name>
<dbReference type="InterPro" id="IPR011060">
    <property type="entry name" value="RibuloseP-bd_barrel"/>
</dbReference>
<dbReference type="EMBL" id="JACOPO010000011">
    <property type="protein sequence ID" value="MBC5723636.1"/>
    <property type="molecule type" value="Genomic_DNA"/>
</dbReference>